<keyword evidence="3" id="KW-1185">Reference proteome</keyword>
<feature type="domain" description="Microcin J25-processing protein McjB C-terminal" evidence="1">
    <location>
        <begin position="123"/>
        <end position="217"/>
    </location>
</feature>
<protein>
    <recommendedName>
        <fullName evidence="1">Microcin J25-processing protein McjB C-terminal domain-containing protein</fullName>
    </recommendedName>
</protein>
<evidence type="ECO:0000313" key="2">
    <source>
        <dbReference type="EMBL" id="MBB5746537.1"/>
    </source>
</evidence>
<proteinExistence type="predicted"/>
<dbReference type="Proteomes" id="UP000545037">
    <property type="component" value="Unassembled WGS sequence"/>
</dbReference>
<dbReference type="NCBIfam" id="NF033537">
    <property type="entry name" value="lasso_biosyn_B2"/>
    <property type="match status" value="1"/>
</dbReference>
<dbReference type="EMBL" id="JACHOR010000003">
    <property type="protein sequence ID" value="MBB5746537.1"/>
    <property type="molecule type" value="Genomic_DNA"/>
</dbReference>
<sequence>MTCVAPTLSLSAEYGQLAPHVHAARCGSDLVLLDMSADDYLLLPDCGDLVVDGNELHGPVETLVRLAADELLQSGGRVLPRQGPPSLPVETLPIVMAAPSIKDTAIFAAIWIDAIRGQPTLQGLEARVAGRTGKRDDLQAVAARVEIFRQLLPWAPRTGACLLQTELLLRFINAAGFDADWVFGVRTWPFLAHCWLQIGDVSVSQAPETLTMYRPILAI</sequence>
<reference evidence="2 3" key="1">
    <citation type="submission" date="2020-08" db="EMBL/GenBank/DDBJ databases">
        <title>Genomic Encyclopedia of Type Strains, Phase IV (KMG-IV): sequencing the most valuable type-strain genomes for metagenomic binning, comparative biology and taxonomic classification.</title>
        <authorList>
            <person name="Goeker M."/>
        </authorList>
    </citation>
    <scope>NUCLEOTIDE SEQUENCE [LARGE SCALE GENOMIC DNA]</scope>
    <source>
        <strain evidence="2 3">DSM 4737</strain>
    </source>
</reference>
<dbReference type="InterPro" id="IPR032708">
    <property type="entry name" value="McjB_C"/>
</dbReference>
<evidence type="ECO:0000313" key="3">
    <source>
        <dbReference type="Proteomes" id="UP000545037"/>
    </source>
</evidence>
<organism evidence="2 3">
    <name type="scientific">Brevundimonas variabilis</name>
    <dbReference type="NCBI Taxonomy" id="74312"/>
    <lineage>
        <taxon>Bacteria</taxon>
        <taxon>Pseudomonadati</taxon>
        <taxon>Pseudomonadota</taxon>
        <taxon>Alphaproteobacteria</taxon>
        <taxon>Caulobacterales</taxon>
        <taxon>Caulobacteraceae</taxon>
        <taxon>Brevundimonas</taxon>
    </lineage>
</organism>
<comment type="caution">
    <text evidence="2">The sequence shown here is derived from an EMBL/GenBank/DDBJ whole genome shotgun (WGS) entry which is preliminary data.</text>
</comment>
<accession>A0A7W9CJV6</accession>
<name>A0A7W9CJV6_9CAUL</name>
<dbReference type="AlphaFoldDB" id="A0A7W9CJV6"/>
<evidence type="ECO:0000259" key="1">
    <source>
        <dbReference type="Pfam" id="PF13471"/>
    </source>
</evidence>
<dbReference type="Pfam" id="PF13471">
    <property type="entry name" value="Transglut_core3"/>
    <property type="match status" value="1"/>
</dbReference>
<gene>
    <name evidence="2" type="ORF">GGR13_002141</name>
</gene>
<dbReference type="InterPro" id="IPR053521">
    <property type="entry name" value="McjB-like"/>
</dbReference>
<dbReference type="RefSeq" id="WP_183213493.1">
    <property type="nucleotide sequence ID" value="NZ_JACHOR010000003.1"/>
</dbReference>